<dbReference type="InterPro" id="IPR002172">
    <property type="entry name" value="LDrepeatLR_classA_rpt"/>
</dbReference>
<dbReference type="CDD" id="cd00112">
    <property type="entry name" value="LDLa"/>
    <property type="match status" value="2"/>
</dbReference>
<reference evidence="11" key="1">
    <citation type="submission" date="2022-11" db="UniProtKB">
        <authorList>
            <consortium name="WormBaseParasite"/>
        </authorList>
    </citation>
    <scope>IDENTIFICATION</scope>
</reference>
<dbReference type="AlphaFoldDB" id="A0A914SAY2"/>
<dbReference type="WBParaSite" id="PEQ_0001128101-mRNA-1">
    <property type="protein sequence ID" value="PEQ_0001128101-mRNA-1"/>
    <property type="gene ID" value="PEQ_0001128101"/>
</dbReference>
<sequence length="79" mass="8507">MKAFSSADNALLFRWVCDGERDCEDGSDEVDCGDGIVIAPYCDSGNFRCADGTGCLRSSQKCDGHRDCADFSDEIGCHS</sequence>
<keyword evidence="6 9" id="KW-1015">Disulfide bond</keyword>
<dbReference type="GO" id="GO:0005886">
    <property type="term" value="C:plasma membrane"/>
    <property type="evidence" value="ECO:0007669"/>
    <property type="project" value="TreeGrafter"/>
</dbReference>
<protein>
    <submittedName>
        <fullName evidence="11">Uncharacterized protein</fullName>
    </submittedName>
</protein>
<evidence type="ECO:0000256" key="4">
    <source>
        <dbReference type="ARBA" id="ARBA00022989"/>
    </source>
</evidence>
<keyword evidence="7" id="KW-0675">Receptor</keyword>
<organism evidence="10 11">
    <name type="scientific">Parascaris equorum</name>
    <name type="common">Equine roundworm</name>
    <dbReference type="NCBI Taxonomy" id="6256"/>
    <lineage>
        <taxon>Eukaryota</taxon>
        <taxon>Metazoa</taxon>
        <taxon>Ecdysozoa</taxon>
        <taxon>Nematoda</taxon>
        <taxon>Chromadorea</taxon>
        <taxon>Rhabditida</taxon>
        <taxon>Spirurina</taxon>
        <taxon>Ascaridomorpha</taxon>
        <taxon>Ascaridoidea</taxon>
        <taxon>Ascarididae</taxon>
        <taxon>Parascaris</taxon>
    </lineage>
</organism>
<evidence type="ECO:0000256" key="7">
    <source>
        <dbReference type="ARBA" id="ARBA00023170"/>
    </source>
</evidence>
<evidence type="ECO:0000256" key="3">
    <source>
        <dbReference type="ARBA" id="ARBA00022737"/>
    </source>
</evidence>
<dbReference type="InterPro" id="IPR051221">
    <property type="entry name" value="LDLR-related"/>
</dbReference>
<dbReference type="PANTHER" id="PTHR22722">
    <property type="entry name" value="LOW-DENSITY LIPOPROTEIN RECEPTOR-RELATED PROTEIN 2-RELATED"/>
    <property type="match status" value="1"/>
</dbReference>
<accession>A0A914SAY2</accession>
<dbReference type="SMART" id="SM00192">
    <property type="entry name" value="LDLa"/>
    <property type="match status" value="2"/>
</dbReference>
<comment type="subcellular location">
    <subcellularLocation>
        <location evidence="1">Membrane</location>
        <topology evidence="1">Single-pass membrane protein</topology>
    </subcellularLocation>
</comment>
<keyword evidence="5" id="KW-0472">Membrane</keyword>
<feature type="disulfide bond" evidence="9">
    <location>
        <begin position="62"/>
        <end position="77"/>
    </location>
</feature>
<dbReference type="PROSITE" id="PS01209">
    <property type="entry name" value="LDLRA_1"/>
    <property type="match status" value="1"/>
</dbReference>
<evidence type="ECO:0000313" key="11">
    <source>
        <dbReference type="WBParaSite" id="PEQ_0001128101-mRNA-1"/>
    </source>
</evidence>
<keyword evidence="3" id="KW-0677">Repeat</keyword>
<dbReference type="Pfam" id="PF00057">
    <property type="entry name" value="Ldl_recept_a"/>
    <property type="match status" value="2"/>
</dbReference>
<comment type="caution">
    <text evidence="9">Lacks conserved residue(s) required for the propagation of feature annotation.</text>
</comment>
<keyword evidence="10" id="KW-1185">Reference proteome</keyword>
<dbReference type="PRINTS" id="PR00261">
    <property type="entry name" value="LDLRECEPTOR"/>
</dbReference>
<dbReference type="InterPro" id="IPR023415">
    <property type="entry name" value="LDLR_class-A_CS"/>
</dbReference>
<dbReference type="SUPFAM" id="SSF57424">
    <property type="entry name" value="LDL receptor-like module"/>
    <property type="match status" value="2"/>
</dbReference>
<dbReference type="PROSITE" id="PS50068">
    <property type="entry name" value="LDLRA_2"/>
    <property type="match status" value="1"/>
</dbReference>
<evidence type="ECO:0000256" key="5">
    <source>
        <dbReference type="ARBA" id="ARBA00023136"/>
    </source>
</evidence>
<evidence type="ECO:0000256" key="2">
    <source>
        <dbReference type="ARBA" id="ARBA00022692"/>
    </source>
</evidence>
<evidence type="ECO:0000256" key="1">
    <source>
        <dbReference type="ARBA" id="ARBA00004167"/>
    </source>
</evidence>
<keyword evidence="2" id="KW-0812">Transmembrane</keyword>
<evidence type="ECO:0000313" key="10">
    <source>
        <dbReference type="Proteomes" id="UP000887564"/>
    </source>
</evidence>
<proteinExistence type="predicted"/>
<evidence type="ECO:0000256" key="9">
    <source>
        <dbReference type="PROSITE-ProRule" id="PRU00124"/>
    </source>
</evidence>
<keyword evidence="8" id="KW-0325">Glycoprotein</keyword>
<name>A0A914SAY2_PAREQ</name>
<dbReference type="InterPro" id="IPR036055">
    <property type="entry name" value="LDL_receptor-like_sf"/>
</dbReference>
<evidence type="ECO:0000256" key="8">
    <source>
        <dbReference type="ARBA" id="ARBA00023180"/>
    </source>
</evidence>
<dbReference type="Proteomes" id="UP000887564">
    <property type="component" value="Unplaced"/>
</dbReference>
<dbReference type="Gene3D" id="4.10.400.10">
    <property type="entry name" value="Low-density Lipoprotein Receptor"/>
    <property type="match status" value="2"/>
</dbReference>
<dbReference type="GO" id="GO:0043235">
    <property type="term" value="C:receptor complex"/>
    <property type="evidence" value="ECO:0007669"/>
    <property type="project" value="TreeGrafter"/>
</dbReference>
<evidence type="ECO:0000256" key="6">
    <source>
        <dbReference type="ARBA" id="ARBA00023157"/>
    </source>
</evidence>
<keyword evidence="4" id="KW-1133">Transmembrane helix</keyword>